<dbReference type="AlphaFoldDB" id="A0AAI8KBZ9"/>
<gene>
    <name evidence="2" type="ORF">DZC75_19500</name>
</gene>
<evidence type="ECO:0000313" key="2">
    <source>
        <dbReference type="EMBL" id="AXO90079.1"/>
    </source>
</evidence>
<keyword evidence="3" id="KW-1185">Reference proteome</keyword>
<proteinExistence type="predicted"/>
<organism evidence="2 3">
    <name type="scientific">Pseudomonas parafulva</name>
    <dbReference type="NCBI Taxonomy" id="157782"/>
    <lineage>
        <taxon>Bacteria</taxon>
        <taxon>Pseudomonadati</taxon>
        <taxon>Pseudomonadota</taxon>
        <taxon>Gammaproteobacteria</taxon>
        <taxon>Pseudomonadales</taxon>
        <taxon>Pseudomonadaceae</taxon>
        <taxon>Pseudomonas</taxon>
    </lineage>
</organism>
<evidence type="ECO:0000313" key="3">
    <source>
        <dbReference type="Proteomes" id="UP000258127"/>
    </source>
</evidence>
<protein>
    <recommendedName>
        <fullName evidence="4">Lipoprotein</fullName>
    </recommendedName>
</protein>
<feature type="signal peptide" evidence="1">
    <location>
        <begin position="1"/>
        <end position="19"/>
    </location>
</feature>
<dbReference type="Proteomes" id="UP000258127">
    <property type="component" value="Chromosome"/>
</dbReference>
<evidence type="ECO:0008006" key="4">
    <source>
        <dbReference type="Google" id="ProtNLM"/>
    </source>
</evidence>
<reference evidence="2 3" key="1">
    <citation type="submission" date="2018-08" db="EMBL/GenBank/DDBJ databases">
        <authorList>
            <person name="Lee Y."/>
            <person name="Kakembo D."/>
        </authorList>
    </citation>
    <scope>NUCLEOTIDE SEQUENCE [LARGE SCALE GENOMIC DNA]</scope>
    <source>
        <strain evidence="2 3">JBCS1880</strain>
    </source>
</reference>
<keyword evidence="1" id="KW-0732">Signal</keyword>
<name>A0AAI8KBZ9_9PSED</name>
<accession>A0AAI8KBZ9</accession>
<feature type="chain" id="PRO_5042523771" description="Lipoprotein" evidence="1">
    <location>
        <begin position="20"/>
        <end position="261"/>
    </location>
</feature>
<evidence type="ECO:0000256" key="1">
    <source>
        <dbReference type="SAM" id="SignalP"/>
    </source>
</evidence>
<dbReference type="RefSeq" id="WP_116889408.1">
    <property type="nucleotide sequence ID" value="NZ_CP031641.1"/>
</dbReference>
<dbReference type="EMBL" id="CP031641">
    <property type="protein sequence ID" value="AXO90079.1"/>
    <property type="molecule type" value="Genomic_DNA"/>
</dbReference>
<sequence length="261" mass="29553">MKIQIAASMLMLISATAFANDSYNTNGAIFPDEKSRQGLPYAIPCKNNDFGEYKSISCTWLEFPRSIVEYDKSQDRNVSYSNQYSGRCINDRCMLSDGSAQVGNWKNNTNFKLSIWYYIAESTDGKPVAYRNDGGPHVKNGKPVSYAQAGEMLWEFYKDSGVNDKLFANTFNRRYDGGVKQFELDRLGKSQSQHQSKKIKVTEAWCNPQADDDCYINKNKVPKKKLGEYLPQVTPEQVSAAGGYCEYPICYDENDTPIGMR</sequence>